<accession>A0A3P7L9G2</accession>
<dbReference type="Proteomes" id="UP000281553">
    <property type="component" value="Unassembled WGS sequence"/>
</dbReference>
<proteinExistence type="predicted"/>
<organism evidence="1 2">
    <name type="scientific">Dibothriocephalus latus</name>
    <name type="common">Fish tapeworm</name>
    <name type="synonym">Diphyllobothrium latum</name>
    <dbReference type="NCBI Taxonomy" id="60516"/>
    <lineage>
        <taxon>Eukaryota</taxon>
        <taxon>Metazoa</taxon>
        <taxon>Spiralia</taxon>
        <taxon>Lophotrochozoa</taxon>
        <taxon>Platyhelminthes</taxon>
        <taxon>Cestoda</taxon>
        <taxon>Eucestoda</taxon>
        <taxon>Diphyllobothriidea</taxon>
        <taxon>Diphyllobothriidae</taxon>
        <taxon>Dibothriocephalus</taxon>
    </lineage>
</organism>
<gene>
    <name evidence="1" type="ORF">DILT_LOCUS9075</name>
</gene>
<name>A0A3P7L9G2_DIBLA</name>
<dbReference type="AlphaFoldDB" id="A0A3P7L9G2"/>
<evidence type="ECO:0000313" key="2">
    <source>
        <dbReference type="Proteomes" id="UP000281553"/>
    </source>
</evidence>
<keyword evidence="2" id="KW-1185">Reference proteome</keyword>
<sequence>MSHETYFNPTDADPINLVTTVESILNKIRKSGETKHLIRQQVTTLVMAHKPRVIITRGGENVLKTLRADTSIVILPAEKGRSTVVLDKTDYIQKANALLEDRQAYLPYDDAPMRKLMNQLDKMFTEMQSKKAITRSLQLAIKPTDAPVASFYGLPKVH</sequence>
<dbReference type="OrthoDB" id="10029313at2759"/>
<evidence type="ECO:0000313" key="1">
    <source>
        <dbReference type="EMBL" id="VDN13244.1"/>
    </source>
</evidence>
<protein>
    <submittedName>
        <fullName evidence="1">Uncharacterized protein</fullName>
    </submittedName>
</protein>
<reference evidence="1 2" key="1">
    <citation type="submission" date="2018-11" db="EMBL/GenBank/DDBJ databases">
        <authorList>
            <consortium name="Pathogen Informatics"/>
        </authorList>
    </citation>
    <scope>NUCLEOTIDE SEQUENCE [LARGE SCALE GENOMIC DNA]</scope>
</reference>
<dbReference type="EMBL" id="UYRU01055940">
    <property type="protein sequence ID" value="VDN13244.1"/>
    <property type="molecule type" value="Genomic_DNA"/>
</dbReference>